<gene>
    <name evidence="1" type="primary">Necator_chrIV.g14244</name>
    <name evidence="1" type="ORF">RB195_000950</name>
</gene>
<protein>
    <submittedName>
        <fullName evidence="1">Uncharacterized protein</fullName>
    </submittedName>
</protein>
<sequence>MGQLRVITQSAQRYVVGSSATYHLLDGTSYACGAGKVESAAAEDKKYDEADVGAEFGATSAIRTATEVEQPSPQQFGSTMVAKRPGRQLLMDHLCAEQCLYKLPPNTIIH</sequence>
<comment type="caution">
    <text evidence="1">The sequence shown here is derived from an EMBL/GenBank/DDBJ whole genome shotgun (WGS) entry which is preliminary data.</text>
</comment>
<dbReference type="EMBL" id="JAVFWL010000004">
    <property type="protein sequence ID" value="KAK6748043.1"/>
    <property type="molecule type" value="Genomic_DNA"/>
</dbReference>
<proteinExistence type="predicted"/>
<dbReference type="Proteomes" id="UP001303046">
    <property type="component" value="Unassembled WGS sequence"/>
</dbReference>
<evidence type="ECO:0000313" key="1">
    <source>
        <dbReference type="EMBL" id="KAK6748043.1"/>
    </source>
</evidence>
<reference evidence="1 2" key="1">
    <citation type="submission" date="2023-08" db="EMBL/GenBank/DDBJ databases">
        <title>A Necator americanus chromosomal reference genome.</title>
        <authorList>
            <person name="Ilik V."/>
            <person name="Petrzelkova K.J."/>
            <person name="Pardy F."/>
            <person name="Fuh T."/>
            <person name="Niatou-Singa F.S."/>
            <person name="Gouil Q."/>
            <person name="Baker L."/>
            <person name="Ritchie M.E."/>
            <person name="Jex A.R."/>
            <person name="Gazzola D."/>
            <person name="Li H."/>
            <person name="Toshio Fujiwara R."/>
            <person name="Zhan B."/>
            <person name="Aroian R.V."/>
            <person name="Pafco B."/>
            <person name="Schwarz E.M."/>
        </authorList>
    </citation>
    <scope>NUCLEOTIDE SEQUENCE [LARGE SCALE GENOMIC DNA]</scope>
    <source>
        <strain evidence="1 2">Aroian</strain>
        <tissue evidence="1">Whole animal</tissue>
    </source>
</reference>
<accession>A0ABR1DDC8</accession>
<organism evidence="1 2">
    <name type="scientific">Necator americanus</name>
    <name type="common">Human hookworm</name>
    <dbReference type="NCBI Taxonomy" id="51031"/>
    <lineage>
        <taxon>Eukaryota</taxon>
        <taxon>Metazoa</taxon>
        <taxon>Ecdysozoa</taxon>
        <taxon>Nematoda</taxon>
        <taxon>Chromadorea</taxon>
        <taxon>Rhabditida</taxon>
        <taxon>Rhabditina</taxon>
        <taxon>Rhabditomorpha</taxon>
        <taxon>Strongyloidea</taxon>
        <taxon>Ancylostomatidae</taxon>
        <taxon>Bunostominae</taxon>
        <taxon>Necator</taxon>
    </lineage>
</organism>
<keyword evidence="2" id="KW-1185">Reference proteome</keyword>
<evidence type="ECO:0000313" key="2">
    <source>
        <dbReference type="Proteomes" id="UP001303046"/>
    </source>
</evidence>
<name>A0ABR1DDC8_NECAM</name>